<dbReference type="InterPro" id="IPR029021">
    <property type="entry name" value="Prot-tyrosine_phosphatase-like"/>
</dbReference>
<dbReference type="Pfam" id="PF13843">
    <property type="entry name" value="DDE_Tnp_1_7"/>
    <property type="match status" value="1"/>
</dbReference>
<dbReference type="SUPFAM" id="SSF52799">
    <property type="entry name" value="(Phosphotyrosine protein) phosphatases II"/>
    <property type="match status" value="1"/>
</dbReference>
<dbReference type="Gene3D" id="3.90.190.10">
    <property type="entry name" value="Protein tyrosine phosphatase superfamily"/>
    <property type="match status" value="1"/>
</dbReference>
<dbReference type="PANTHER" id="PTHR46599:SF3">
    <property type="entry name" value="PIGGYBAC TRANSPOSABLE ELEMENT-DERIVED PROTEIN 4"/>
    <property type="match status" value="1"/>
</dbReference>
<feature type="region of interest" description="Disordered" evidence="1">
    <location>
        <begin position="125"/>
        <end position="197"/>
    </location>
</feature>
<feature type="compositionally biased region" description="Basic residues" evidence="1">
    <location>
        <begin position="1"/>
        <end position="21"/>
    </location>
</feature>
<dbReference type="Proteomes" id="UP000095280">
    <property type="component" value="Unplaced"/>
</dbReference>
<dbReference type="PANTHER" id="PTHR46599">
    <property type="entry name" value="PIGGYBAC TRANSPOSABLE ELEMENT-DERIVED PROTEIN 4"/>
    <property type="match status" value="1"/>
</dbReference>
<dbReference type="AlphaFoldDB" id="A0A1I8J006"/>
<organism evidence="3 4">
    <name type="scientific">Macrostomum lignano</name>
    <dbReference type="NCBI Taxonomy" id="282301"/>
    <lineage>
        <taxon>Eukaryota</taxon>
        <taxon>Metazoa</taxon>
        <taxon>Spiralia</taxon>
        <taxon>Lophotrochozoa</taxon>
        <taxon>Platyhelminthes</taxon>
        <taxon>Rhabditophora</taxon>
        <taxon>Macrostomorpha</taxon>
        <taxon>Macrostomida</taxon>
        <taxon>Macrostomidae</taxon>
        <taxon>Macrostomum</taxon>
    </lineage>
</organism>
<feature type="domain" description="PiggyBac transposable element-derived protein" evidence="2">
    <location>
        <begin position="815"/>
        <end position="896"/>
    </location>
</feature>
<dbReference type="Pfam" id="PF13350">
    <property type="entry name" value="Y_phosphatase3"/>
    <property type="match status" value="1"/>
</dbReference>
<sequence>TVKAKKQRKQSQRHKDQHHSRPMLQQQLAKSSEQFDNSEENCDCLRAIHDEGKAFRRQKNRMSQKLFVRCIALRRQSPSSRSPFPVVAAALLTVRADFGAPAAESEKAATLAAAADASPAAAAARAGPGRCHGRRAAAAAPGSAASSRTPGPALSTPDPIASERGDEEGDERHPDGDVGEPYRRHEGDRTNLGRWIGRGRNRKSFQLNFSSLKQNCMSSREAGPNRPDSGVTQQLFGDESDRNQQLLLERLKRLRERRPNGLPNLRVCQVVGGKICLRACDPFNLDDEGAAELMSLGLRSIIDLSHLCVLRWQPEADAGAETDGFIIERPVGADDDLVSAIAYRVDCLRSPQLQLRRFLADYAGPCRLCVPDRRPANTAAATRSARLLPDALAAAMRVLARRDAYPALLVSRDGQQVAAVVSCLMQLLLGEDPSILADMHAASETEFARYQGDYPESEHSARLKESRSTMLQLVDYILETYRSAENYLLKAGLSQQEIRQLKTNTLLPPKFSGTDGTDVRKWLRIFEEFANDAKWDDATSASKVKLLLTGEAQLVVWNLAETRQKSFKSIKEDLTKFYGGEADSFKAMSDFYARKHAETLRELCFNLKLLHQKARPEDSIAQRDRDVRFKLLQLLKADIRDNLLNLYATAIFTDDDSLESLDRIEDELMEEEGEESEEEEEEGMQTEEVGDVPEWHFVQTGMDAVPNEAEFLGTLGVHPDWRPQASADGNEEEFLSLYLTDGIIASVKTWTNRRAWKIFEECADEEQLPKLVKNWRDCTDDEVQAAAFLPSFLRLHGCPGRALGQDPADRKSSGTKTVYLLDTAGQAACVNVPRVRRGGEQQVIAKPVTVVTYSKSMGGVDRMDSAANPYLASRKTLRWFQKLAFYLLLLLVRNSWIVYRQHGGTKTFVAFLRKAVSIL</sequence>
<proteinExistence type="predicted"/>
<name>A0A1I8J006_9PLAT</name>
<feature type="region of interest" description="Disordered" evidence="1">
    <location>
        <begin position="1"/>
        <end position="35"/>
    </location>
</feature>
<feature type="compositionally biased region" description="Basic and acidic residues" evidence="1">
    <location>
        <begin position="170"/>
        <end position="191"/>
    </location>
</feature>
<protein>
    <submittedName>
        <fullName evidence="4">DDE_Tnp_1_7 domain-containing protein</fullName>
    </submittedName>
</protein>
<evidence type="ECO:0000313" key="4">
    <source>
        <dbReference type="WBParaSite" id="maker-uti_cns_0037467-snap-gene-0.2-mRNA-1"/>
    </source>
</evidence>
<feature type="compositionally biased region" description="Low complexity" evidence="1">
    <location>
        <begin position="136"/>
        <end position="153"/>
    </location>
</feature>
<feature type="region of interest" description="Disordered" evidence="1">
    <location>
        <begin position="668"/>
        <end position="687"/>
    </location>
</feature>
<feature type="compositionally biased region" description="Polar residues" evidence="1">
    <location>
        <begin position="23"/>
        <end position="35"/>
    </location>
</feature>
<evidence type="ECO:0000256" key="1">
    <source>
        <dbReference type="SAM" id="MobiDB-lite"/>
    </source>
</evidence>
<dbReference type="InterPro" id="IPR026893">
    <property type="entry name" value="Tyr/Ser_Pase_IphP-type"/>
</dbReference>
<accession>A0A1I8J006</accession>
<dbReference type="InterPro" id="IPR029526">
    <property type="entry name" value="PGBD"/>
</dbReference>
<dbReference type="WBParaSite" id="maker-uti_cns_0037467-snap-gene-0.2-mRNA-1">
    <property type="protein sequence ID" value="maker-uti_cns_0037467-snap-gene-0.2-mRNA-1"/>
    <property type="gene ID" value="maker-uti_cns_0037467-snap-gene-0.2"/>
</dbReference>
<reference evidence="4" key="1">
    <citation type="submission" date="2016-11" db="UniProtKB">
        <authorList>
            <consortium name="WormBaseParasite"/>
        </authorList>
    </citation>
    <scope>IDENTIFICATION</scope>
</reference>
<evidence type="ECO:0000313" key="3">
    <source>
        <dbReference type="Proteomes" id="UP000095280"/>
    </source>
</evidence>
<dbReference type="GO" id="GO:0004721">
    <property type="term" value="F:phosphoprotein phosphatase activity"/>
    <property type="evidence" value="ECO:0007669"/>
    <property type="project" value="InterPro"/>
</dbReference>
<evidence type="ECO:0000259" key="2">
    <source>
        <dbReference type="Pfam" id="PF13843"/>
    </source>
</evidence>
<keyword evidence="3" id="KW-1185">Reference proteome</keyword>